<sequence>MAERREFLDYRPMHIPLSILSEDYQPPEPEGEQPSLSEMWKAAKYRNWVGESMVRAAQSEYVGGVDVDYKVDKAELIKYNNEGYTEQEIEFLAGAVSPENFAYRQSRIKADRDVKSTLEAGGVTGYAVETAAAIFDPAMLPLMLVDAPAALTGKAGRVGAIGWSMLRGGSEGVLSEYLLKMGDTQRTEEDLYMSAIGGVAFSGAIDAAKLGYRAARNALDRTDIVEGVKNAAIKEQENLKGYKLADEALATQQPDPVARKRTLTERDIIESLRKEAGERVDVLSSKKVKKLKDEFRAYRKSKLDVIEKIKARPNLRPSARNAEIRQVEGAIARREAELNSAIELNRQAASTNSKIDALQQGKVPESMMQRYKELKAERGEFDAEPSKSLGKDIKAGRKPVIDEMGKEEPPAQSVGAMRARQEFDDIQTYDELLTPTDVEEIQNALSDAEAFAAKVPRNTRFETSAIGKPLRSLSSEIDTAPDDATRGLGKFLVKDPQRTIEGHQSAEELAETLFNRAVPDYLDYQNAFDAFRKERGVGRFDIGKLNELQMEFDRQTVMKQSTGTLLSNKPVEGDDAIMLGAKARSRLYEQGLKNNKDYNVVGFDKIKHRHEYHSVVFNPTNIIANENHADFIYDCIASAYQTGGIKLSRENALRLAKNQVARAMSYGGKSHKTFDSFMSDAEFRKLEEELLANNVDKDVIDDIKQAMFDKEEMGQISPRAMFSLRPNLKARSGDVWMVDLIDTSIDRNMKYVSDSAANAGLASKGFHSRHQFQRAVAAARDAAINDIRLDVARLDGKAKAKAQEVLSDLENGRWSDKLDEALRLLYKEPLEDHDGMKDVTRMARKATSVVRLRSTGLMTIPEYSVAMLRNGIVNTLKQIPSSRWFDYRTRSVTKDKFMMDFARTFSATGHQEYLFGRKFYNGADFDDMTKNKLKRIDNMLGNALDITMTVNGFKMFQQGGEEMTARAIVNNLRDMAIKGEVTDNVRNSLIRVGGMSSEQVDAVMKHLRDNKDMDIFNAVRQLDADTYNSLSTAVRNTIGSSFLRLGIGEQPAYMNKELGKVMTTLLSFTIGSYEKMLLRGIKNERALLLSMGAGQAILGYFALVANTYIQANQYSGRERDEYIRKHLEDEGLFWGVMNRVGILAAPMLPLQMMNSLNFLPEEMRGAGNFSGIQSVEMAKDVAKATSAAMSLATEDKTNREEEKSIKTIQRVLPWYNSTLWNLTFGVATE</sequence>
<accession>A0A067YBJ6</accession>
<protein>
    <submittedName>
        <fullName evidence="1">Internal virion protein</fullName>
    </submittedName>
</protein>
<evidence type="ECO:0000313" key="1">
    <source>
        <dbReference type="EMBL" id="AGZ17763.1"/>
    </source>
</evidence>
<name>A0A067YBJ6_9CAUD</name>
<proteinExistence type="predicted"/>
<dbReference type="GeneID" id="22474975"/>
<reference evidence="1 2" key="1">
    <citation type="journal article" date="2014" name="BMC Genomics">
        <title>Genome sequences characterizing five mutations in RNA polymerase and major capsid of phages [greek small letter phi]A318 and [greek small letter phi]As51 of Vibrio alginolyticus with different burst efficiencies.</title>
        <authorList>
            <person name="Liu W."/>
            <person name="Lin Y.R."/>
            <person name="Lu M.W."/>
            <person name="Sung P.J."/>
            <person name="Wang W.H."/>
            <person name="Lin C.S."/>
        </authorList>
    </citation>
    <scope>NUCLEOTIDE SEQUENCE [LARGE SCALE GENOMIC DNA]</scope>
</reference>
<evidence type="ECO:0000313" key="2">
    <source>
        <dbReference type="Proteomes" id="UP000027495"/>
    </source>
</evidence>
<dbReference type="RefSeq" id="YP_009110748.1">
    <property type="nucleotide sequence ID" value="NC_025822.1"/>
</dbReference>
<dbReference type="EMBL" id="KF322026">
    <property type="protein sequence ID" value="AGZ17763.1"/>
    <property type="molecule type" value="Genomic_DNA"/>
</dbReference>
<dbReference type="Proteomes" id="UP000027495">
    <property type="component" value="Segment"/>
</dbReference>
<keyword evidence="2" id="KW-1185">Reference proteome</keyword>
<organism evidence="1 2">
    <name type="scientific">Vibrio phage phi-A318</name>
    <dbReference type="NCBI Taxonomy" id="1151014"/>
    <lineage>
        <taxon>Viruses</taxon>
        <taxon>Duplodnaviria</taxon>
        <taxon>Heunggongvirae</taxon>
        <taxon>Uroviricota</taxon>
        <taxon>Caudoviricetes</taxon>
        <taxon>Autographivirales</taxon>
        <taxon>Autosignataviridae</taxon>
        <taxon>Colwellvirinae</taxon>
        <taxon>Kaohsiungvirus</taxon>
        <taxon>Kaohsiungvirus A318</taxon>
    </lineage>
</organism>
<dbReference type="KEGG" id="vg:22474975"/>